<evidence type="ECO:0000256" key="7">
    <source>
        <dbReference type="SAM" id="Phobius"/>
    </source>
</evidence>
<feature type="domain" description="ABC transmembrane type-1" evidence="8">
    <location>
        <begin position="124"/>
        <end position="207"/>
    </location>
</feature>
<comment type="caution">
    <text evidence="9">The sequence shown here is derived from an EMBL/GenBank/DDBJ whole genome shotgun (WGS) entry which is preliminary data.</text>
</comment>
<organism evidence="9 10">
    <name type="scientific">Brachybacterium halotolerans</name>
    <dbReference type="NCBI Taxonomy" id="2795215"/>
    <lineage>
        <taxon>Bacteria</taxon>
        <taxon>Bacillati</taxon>
        <taxon>Actinomycetota</taxon>
        <taxon>Actinomycetes</taxon>
        <taxon>Micrococcales</taxon>
        <taxon>Dermabacteraceae</taxon>
        <taxon>Brachybacterium</taxon>
    </lineage>
</organism>
<evidence type="ECO:0000256" key="5">
    <source>
        <dbReference type="ARBA" id="ARBA00022989"/>
    </source>
</evidence>
<evidence type="ECO:0000256" key="4">
    <source>
        <dbReference type="ARBA" id="ARBA00022692"/>
    </source>
</evidence>
<keyword evidence="5 7" id="KW-1133">Transmembrane helix</keyword>
<dbReference type="Gene3D" id="1.10.3720.10">
    <property type="entry name" value="MetI-like"/>
    <property type="match status" value="1"/>
</dbReference>
<accession>A0ABS1B7G3</accession>
<evidence type="ECO:0000313" key="10">
    <source>
        <dbReference type="Proteomes" id="UP000612352"/>
    </source>
</evidence>
<comment type="subcellular location">
    <subcellularLocation>
        <location evidence="1">Cell membrane</location>
        <topology evidence="1">Multi-pass membrane protein</topology>
    </subcellularLocation>
</comment>
<evidence type="ECO:0000313" key="9">
    <source>
        <dbReference type="EMBL" id="MBK0330590.1"/>
    </source>
</evidence>
<protein>
    <submittedName>
        <fullName evidence="9">Carbohydrate ABC transporter permease</fullName>
    </submittedName>
</protein>
<dbReference type="Proteomes" id="UP000612352">
    <property type="component" value="Unassembled WGS sequence"/>
</dbReference>
<keyword evidence="2" id="KW-0813">Transport</keyword>
<dbReference type="Pfam" id="PF00528">
    <property type="entry name" value="BPD_transp_1"/>
    <property type="match status" value="1"/>
</dbReference>
<proteinExistence type="predicted"/>
<gene>
    <name evidence="9" type="ORF">I8D64_04155</name>
</gene>
<evidence type="ECO:0000256" key="6">
    <source>
        <dbReference type="ARBA" id="ARBA00023136"/>
    </source>
</evidence>
<evidence type="ECO:0000256" key="2">
    <source>
        <dbReference type="ARBA" id="ARBA00022448"/>
    </source>
</evidence>
<keyword evidence="6 7" id="KW-0472">Membrane</keyword>
<dbReference type="PANTHER" id="PTHR43744:SF8">
    <property type="entry name" value="SN-GLYCEROL-3-PHOSPHATE TRANSPORT SYSTEM PERMEASE PROTEIN UGPE"/>
    <property type="match status" value="1"/>
</dbReference>
<dbReference type="PANTHER" id="PTHR43744">
    <property type="entry name" value="ABC TRANSPORTER PERMEASE PROTEIN MG189-RELATED-RELATED"/>
    <property type="match status" value="1"/>
</dbReference>
<sequence>MTPIRSLSSKIKKVGVKILRFRSPRVERNRGDHVKRTWRRLHRCSLSLSEFACSKFRAAMLHPPSTAHQSTPQAAVCSGLVHGRPALCRKPPPTLVFEGLDETEVVAQQVVQLDAVDVGEGTSRFLQIVLRNSLPGVLSAAIFTFLLAWNDYLVALVFLRSDSKLTLPMGMQSFFQQNSTDWGSVMAAAVLMMIPPILVFTVLNRYFSVGGIGGSLAGR</sequence>
<keyword evidence="4 7" id="KW-0812">Transmembrane</keyword>
<feature type="transmembrane region" description="Helical" evidence="7">
    <location>
        <begin position="182"/>
        <end position="203"/>
    </location>
</feature>
<feature type="transmembrane region" description="Helical" evidence="7">
    <location>
        <begin position="134"/>
        <end position="159"/>
    </location>
</feature>
<reference evidence="9 10" key="1">
    <citation type="submission" date="2020-12" db="EMBL/GenBank/DDBJ databases">
        <title>Brachybacterium sp. MASK1Z-5, whole genome shotgun sequence.</title>
        <authorList>
            <person name="Tuo L."/>
        </authorList>
    </citation>
    <scope>NUCLEOTIDE SEQUENCE [LARGE SCALE GENOMIC DNA]</scope>
    <source>
        <strain evidence="9 10">MASK1Z-5</strain>
    </source>
</reference>
<dbReference type="InterPro" id="IPR000515">
    <property type="entry name" value="MetI-like"/>
</dbReference>
<dbReference type="SUPFAM" id="SSF161098">
    <property type="entry name" value="MetI-like"/>
    <property type="match status" value="1"/>
</dbReference>
<evidence type="ECO:0000259" key="8">
    <source>
        <dbReference type="Pfam" id="PF00528"/>
    </source>
</evidence>
<dbReference type="InterPro" id="IPR035906">
    <property type="entry name" value="MetI-like_sf"/>
</dbReference>
<dbReference type="EMBL" id="JAEDAJ010000001">
    <property type="protein sequence ID" value="MBK0330590.1"/>
    <property type="molecule type" value="Genomic_DNA"/>
</dbReference>
<name>A0ABS1B7G3_9MICO</name>
<keyword evidence="10" id="KW-1185">Reference proteome</keyword>
<dbReference type="CDD" id="cd06261">
    <property type="entry name" value="TM_PBP2"/>
    <property type="match status" value="1"/>
</dbReference>
<evidence type="ECO:0000256" key="1">
    <source>
        <dbReference type="ARBA" id="ARBA00004651"/>
    </source>
</evidence>
<keyword evidence="3" id="KW-1003">Cell membrane</keyword>
<evidence type="ECO:0000256" key="3">
    <source>
        <dbReference type="ARBA" id="ARBA00022475"/>
    </source>
</evidence>